<name>A0A1F6MCT0_9BACT</name>
<comment type="caution">
    <text evidence="8">The sequence shown here is derived from an EMBL/GenBank/DDBJ whole genome shotgun (WGS) entry which is preliminary data.</text>
</comment>
<comment type="similarity">
    <text evidence="1 4 5">Belongs to the universal ribosomal protein uL6 family.</text>
</comment>
<proteinExistence type="inferred from homology"/>
<dbReference type="GO" id="GO:0022625">
    <property type="term" value="C:cytosolic large ribosomal subunit"/>
    <property type="evidence" value="ECO:0007669"/>
    <property type="project" value="UniProtKB-UniRule"/>
</dbReference>
<dbReference type="HAMAP" id="MF_01365_B">
    <property type="entry name" value="Ribosomal_uL6_B"/>
    <property type="match status" value="1"/>
</dbReference>
<evidence type="ECO:0000256" key="1">
    <source>
        <dbReference type="ARBA" id="ARBA00009356"/>
    </source>
</evidence>
<dbReference type="Pfam" id="PF00347">
    <property type="entry name" value="Ribosomal_L6"/>
    <property type="match status" value="2"/>
</dbReference>
<dbReference type="InterPro" id="IPR002358">
    <property type="entry name" value="Ribosomal_uL6_CS"/>
</dbReference>
<evidence type="ECO:0000259" key="7">
    <source>
        <dbReference type="Pfam" id="PF00347"/>
    </source>
</evidence>
<keyword evidence="3 4" id="KW-0687">Ribonucleoprotein</keyword>
<dbReference type="Gene3D" id="3.90.930.12">
    <property type="entry name" value="Ribosomal protein L6, alpha-beta domain"/>
    <property type="match status" value="2"/>
</dbReference>
<gene>
    <name evidence="4" type="primary">rplF</name>
    <name evidence="8" type="ORF">A2754_01645</name>
</gene>
<dbReference type="InterPro" id="IPR036789">
    <property type="entry name" value="Ribosomal_uL6-like_a/b-dom_sf"/>
</dbReference>
<dbReference type="GO" id="GO:0019843">
    <property type="term" value="F:rRNA binding"/>
    <property type="evidence" value="ECO:0007669"/>
    <property type="project" value="UniProtKB-UniRule"/>
</dbReference>
<evidence type="ECO:0000313" key="9">
    <source>
        <dbReference type="Proteomes" id="UP000177953"/>
    </source>
</evidence>
<evidence type="ECO:0000256" key="5">
    <source>
        <dbReference type="RuleBase" id="RU003869"/>
    </source>
</evidence>
<comment type="subunit">
    <text evidence="4">Part of the 50S ribosomal subunit.</text>
</comment>
<dbReference type="PIRSF" id="PIRSF002162">
    <property type="entry name" value="Ribosomal_L6"/>
    <property type="match status" value="1"/>
</dbReference>
<evidence type="ECO:0000256" key="2">
    <source>
        <dbReference type="ARBA" id="ARBA00022980"/>
    </source>
</evidence>
<dbReference type="SUPFAM" id="SSF56053">
    <property type="entry name" value="Ribosomal protein L6"/>
    <property type="match status" value="2"/>
</dbReference>
<dbReference type="EMBL" id="MFPU01000043">
    <property type="protein sequence ID" value="OGH69436.1"/>
    <property type="molecule type" value="Genomic_DNA"/>
</dbReference>
<evidence type="ECO:0000256" key="3">
    <source>
        <dbReference type="ARBA" id="ARBA00023274"/>
    </source>
</evidence>
<dbReference type="InterPro" id="IPR019906">
    <property type="entry name" value="Ribosomal_uL6_bac-type"/>
</dbReference>
<protein>
    <recommendedName>
        <fullName evidence="4">Large ribosomal subunit protein uL6</fullName>
    </recommendedName>
</protein>
<dbReference type="PRINTS" id="PR00059">
    <property type="entry name" value="RIBOSOMALL6"/>
</dbReference>
<keyword evidence="4 6" id="KW-0699">rRNA-binding</keyword>
<sequence length="182" mass="19550">MSRIGKKVRILPAGVSAEVKAGELVVKGPKGELRQALHPHVSVAVNGTEVTTKVVNESSKRDRSLWGTFSSIIENMIEGVTAGFKKQLEINGVGFKAALKGANLNLEVGFSHPVEVKPLTGIKFTVEKNIITVEGNDKQLVGEMAATIRRVKKPEPYKGKGIKYIDEVIHRKAGKTAAKAAA</sequence>
<feature type="domain" description="Large ribosomal subunit protein uL6 alpha-beta" evidence="7">
    <location>
        <begin position="92"/>
        <end position="164"/>
    </location>
</feature>
<evidence type="ECO:0000313" key="8">
    <source>
        <dbReference type="EMBL" id="OGH69436.1"/>
    </source>
</evidence>
<evidence type="ECO:0000256" key="4">
    <source>
        <dbReference type="HAMAP-Rule" id="MF_01365"/>
    </source>
</evidence>
<dbReference type="GO" id="GO:0003735">
    <property type="term" value="F:structural constituent of ribosome"/>
    <property type="evidence" value="ECO:0007669"/>
    <property type="project" value="UniProtKB-UniRule"/>
</dbReference>
<keyword evidence="2 4" id="KW-0689">Ribosomal protein</keyword>
<accession>A0A1F6MCT0</accession>
<dbReference type="PROSITE" id="PS00525">
    <property type="entry name" value="RIBOSOMAL_L6_1"/>
    <property type="match status" value="1"/>
</dbReference>
<dbReference type="FunFam" id="3.90.930.12:FF:000001">
    <property type="entry name" value="50S ribosomal protein L6"/>
    <property type="match status" value="1"/>
</dbReference>
<dbReference type="PANTHER" id="PTHR11655">
    <property type="entry name" value="60S/50S RIBOSOMAL PROTEIN L6/L9"/>
    <property type="match status" value="1"/>
</dbReference>
<dbReference type="InterPro" id="IPR020040">
    <property type="entry name" value="Ribosomal_uL6_a/b-dom"/>
</dbReference>
<keyword evidence="4 6" id="KW-0694">RNA-binding</keyword>
<dbReference type="PANTHER" id="PTHR11655:SF14">
    <property type="entry name" value="LARGE RIBOSOMAL SUBUNIT PROTEIN UL6M"/>
    <property type="match status" value="1"/>
</dbReference>
<dbReference type="AlphaFoldDB" id="A0A1F6MCT0"/>
<comment type="function">
    <text evidence="4 6">This protein binds to the 23S rRNA, and is important in its secondary structure. It is located near the subunit interface in the base of the L7/L12 stalk, and near the tRNA binding site of the peptidyltransferase center.</text>
</comment>
<dbReference type="NCBIfam" id="TIGR03654">
    <property type="entry name" value="L6_bact"/>
    <property type="match status" value="1"/>
</dbReference>
<reference evidence="8 9" key="1">
    <citation type="journal article" date="2016" name="Nat. Commun.">
        <title>Thousands of microbial genomes shed light on interconnected biogeochemical processes in an aquifer system.</title>
        <authorList>
            <person name="Anantharaman K."/>
            <person name="Brown C.T."/>
            <person name="Hug L.A."/>
            <person name="Sharon I."/>
            <person name="Castelle C.J."/>
            <person name="Probst A.J."/>
            <person name="Thomas B.C."/>
            <person name="Singh A."/>
            <person name="Wilkins M.J."/>
            <person name="Karaoz U."/>
            <person name="Brodie E.L."/>
            <person name="Williams K.H."/>
            <person name="Hubbard S.S."/>
            <person name="Banfield J.F."/>
        </authorList>
    </citation>
    <scope>NUCLEOTIDE SEQUENCE [LARGE SCALE GENOMIC DNA]</scope>
</reference>
<dbReference type="InterPro" id="IPR000702">
    <property type="entry name" value="Ribosomal_uL6-like"/>
</dbReference>
<organism evidence="8 9">
    <name type="scientific">Candidatus Magasanikbacteria bacterium RIFCSPHIGHO2_01_FULL_47_8</name>
    <dbReference type="NCBI Taxonomy" id="1798673"/>
    <lineage>
        <taxon>Bacteria</taxon>
        <taxon>Candidatus Magasanikiibacteriota</taxon>
    </lineage>
</organism>
<evidence type="ECO:0000256" key="6">
    <source>
        <dbReference type="RuleBase" id="RU003870"/>
    </source>
</evidence>
<feature type="domain" description="Large ribosomal subunit protein uL6 alpha-beta" evidence="7">
    <location>
        <begin position="12"/>
        <end position="83"/>
    </location>
</feature>
<dbReference type="Proteomes" id="UP000177953">
    <property type="component" value="Unassembled WGS sequence"/>
</dbReference>
<dbReference type="GO" id="GO:0002181">
    <property type="term" value="P:cytoplasmic translation"/>
    <property type="evidence" value="ECO:0007669"/>
    <property type="project" value="TreeGrafter"/>
</dbReference>